<dbReference type="RefSeq" id="WP_230098875.1">
    <property type="nucleotide sequence ID" value="NZ_CAKKNT010000015.1"/>
</dbReference>
<dbReference type="Pfam" id="PF00814">
    <property type="entry name" value="TsaD"/>
    <property type="match status" value="1"/>
</dbReference>
<dbReference type="InterPro" id="IPR043129">
    <property type="entry name" value="ATPase_NBD"/>
</dbReference>
<accession>A0ABM8ZBD5</accession>
<evidence type="ECO:0000313" key="3">
    <source>
        <dbReference type="Proteomes" id="UP000789719"/>
    </source>
</evidence>
<evidence type="ECO:0000313" key="2">
    <source>
        <dbReference type="EMBL" id="CAH0418794.1"/>
    </source>
</evidence>
<dbReference type="Gene3D" id="3.30.420.40">
    <property type="match status" value="2"/>
</dbReference>
<proteinExistence type="predicted"/>
<dbReference type="PANTHER" id="PTHR11735:SF11">
    <property type="entry name" value="TRNA THREONYLCARBAMOYLADENOSINE BIOSYNTHESIS PROTEIN TSAB"/>
    <property type="match status" value="1"/>
</dbReference>
<feature type="domain" description="Gcp-like" evidence="1">
    <location>
        <begin position="32"/>
        <end position="144"/>
    </location>
</feature>
<protein>
    <submittedName>
        <fullName evidence="2">tRNA threonylcarbamoyladenosine biosynthesis protein TsaB</fullName>
    </submittedName>
</protein>
<sequence>MKILAIDTSNQPLAVALYADGQVAAYRETNQSRNHSLQLLPFIADMMTEVQWQPRDLDRVVVAQGPGSYTGVRIGVTTAKTLATTLNIELVGVSSLQTLAANVDIPASLVVPIFDARNDNLYGAVYQANQAVWPDQHTNISKLVEFLTTTTAPIHVIGEYTNFVERLTTTFGTRITFGQGDENQPHGAQLARLGANLAPATAPDLFVPNYLRVSQAEADWQAAHPDEVGQNYVEEVN</sequence>
<dbReference type="EMBL" id="CAKKNT010000015">
    <property type="protein sequence ID" value="CAH0418794.1"/>
    <property type="molecule type" value="Genomic_DNA"/>
</dbReference>
<dbReference type="CDD" id="cd24032">
    <property type="entry name" value="ASKHA_NBD_TsaB"/>
    <property type="match status" value="1"/>
</dbReference>
<keyword evidence="3" id="KW-1185">Reference proteome</keyword>
<comment type="caution">
    <text evidence="2">The sequence shown here is derived from an EMBL/GenBank/DDBJ whole genome shotgun (WGS) entry which is preliminary data.</text>
</comment>
<dbReference type="NCBIfam" id="TIGR03725">
    <property type="entry name" value="T6A_YeaZ"/>
    <property type="match status" value="1"/>
</dbReference>
<gene>
    <name evidence="2" type="primary">tsaB</name>
    <name evidence="2" type="ORF">WGH24286_01231</name>
</gene>
<dbReference type="Proteomes" id="UP000789719">
    <property type="component" value="Unassembled WGS sequence"/>
</dbReference>
<dbReference type="PANTHER" id="PTHR11735">
    <property type="entry name" value="TRNA N6-ADENOSINE THREONYLCARBAMOYLTRANSFERASE"/>
    <property type="match status" value="1"/>
</dbReference>
<evidence type="ECO:0000259" key="1">
    <source>
        <dbReference type="Pfam" id="PF00814"/>
    </source>
</evidence>
<dbReference type="InterPro" id="IPR000905">
    <property type="entry name" value="Gcp-like_dom"/>
</dbReference>
<reference evidence="2 3" key="1">
    <citation type="submission" date="2021-11" db="EMBL/GenBank/DDBJ databases">
        <authorList>
            <person name="Depoorter E."/>
        </authorList>
    </citation>
    <scope>NUCLEOTIDE SEQUENCE [LARGE SCALE GENOMIC DNA]</scope>
    <source>
        <strain evidence="2 3">LMG 24286</strain>
    </source>
</reference>
<dbReference type="InterPro" id="IPR022496">
    <property type="entry name" value="T6A_TsaB"/>
</dbReference>
<dbReference type="SUPFAM" id="SSF53067">
    <property type="entry name" value="Actin-like ATPase domain"/>
    <property type="match status" value="2"/>
</dbReference>
<organism evidence="2 3">
    <name type="scientific">Periweissella ghanensis</name>
    <dbReference type="NCBI Taxonomy" id="467997"/>
    <lineage>
        <taxon>Bacteria</taxon>
        <taxon>Bacillati</taxon>
        <taxon>Bacillota</taxon>
        <taxon>Bacilli</taxon>
        <taxon>Lactobacillales</taxon>
        <taxon>Lactobacillaceae</taxon>
        <taxon>Periweissella</taxon>
    </lineage>
</organism>
<name>A0ABM8ZBD5_9LACO</name>